<evidence type="ECO:0000313" key="3">
    <source>
        <dbReference type="Proteomes" id="UP001607302"/>
    </source>
</evidence>
<dbReference type="AlphaFoldDB" id="A0ABD2AUJ4"/>
<gene>
    <name evidence="2" type="ORF">V1478_008797</name>
</gene>
<proteinExistence type="predicted"/>
<dbReference type="EMBL" id="JAUDFV010000139">
    <property type="protein sequence ID" value="KAL2724284.1"/>
    <property type="molecule type" value="Genomic_DNA"/>
</dbReference>
<comment type="caution">
    <text evidence="2">The sequence shown here is derived from an EMBL/GenBank/DDBJ whole genome shotgun (WGS) entry which is preliminary data.</text>
</comment>
<accession>A0ABD2AUJ4</accession>
<keyword evidence="1" id="KW-0175">Coiled coil</keyword>
<evidence type="ECO:0000256" key="1">
    <source>
        <dbReference type="SAM" id="Coils"/>
    </source>
</evidence>
<reference evidence="2 3" key="1">
    <citation type="journal article" date="2024" name="Ann. Entomol. Soc. Am.">
        <title>Genomic analyses of the southern and eastern yellowjacket wasps (Hymenoptera: Vespidae) reveal evolutionary signatures of social life.</title>
        <authorList>
            <person name="Catto M.A."/>
            <person name="Caine P.B."/>
            <person name="Orr S.E."/>
            <person name="Hunt B.G."/>
            <person name="Goodisman M.A.D."/>
        </authorList>
    </citation>
    <scope>NUCLEOTIDE SEQUENCE [LARGE SCALE GENOMIC DNA]</scope>
    <source>
        <strain evidence="2">233</strain>
        <tissue evidence="2">Head and thorax</tissue>
    </source>
</reference>
<protein>
    <submittedName>
        <fullName evidence="2">Uncharacterized protein</fullName>
    </submittedName>
</protein>
<organism evidence="2 3">
    <name type="scientific">Vespula squamosa</name>
    <name type="common">Southern yellow jacket</name>
    <name type="synonym">Wasp</name>
    <dbReference type="NCBI Taxonomy" id="30214"/>
    <lineage>
        <taxon>Eukaryota</taxon>
        <taxon>Metazoa</taxon>
        <taxon>Ecdysozoa</taxon>
        <taxon>Arthropoda</taxon>
        <taxon>Hexapoda</taxon>
        <taxon>Insecta</taxon>
        <taxon>Pterygota</taxon>
        <taxon>Neoptera</taxon>
        <taxon>Endopterygota</taxon>
        <taxon>Hymenoptera</taxon>
        <taxon>Apocrita</taxon>
        <taxon>Aculeata</taxon>
        <taxon>Vespoidea</taxon>
        <taxon>Vespidae</taxon>
        <taxon>Vespinae</taxon>
        <taxon>Vespula</taxon>
    </lineage>
</organism>
<evidence type="ECO:0000313" key="2">
    <source>
        <dbReference type="EMBL" id="KAL2724284.1"/>
    </source>
</evidence>
<feature type="coiled-coil region" evidence="1">
    <location>
        <begin position="14"/>
        <end position="41"/>
    </location>
</feature>
<name>A0ABD2AUJ4_VESSQ</name>
<keyword evidence="3" id="KW-1185">Reference proteome</keyword>
<dbReference type="Proteomes" id="UP001607302">
    <property type="component" value="Unassembled WGS sequence"/>
</dbReference>
<sequence length="239" mass="28181">MDAIISTTSFHYLMSKFCNLLTTLKQKIDELRTEIRENINNFNKNDQHIVTSNQETEPNIKLKIYVTILDLEKQLNILENTFNDSWLRIFLYVSNYVCTVPLIKEVHDEMTRNIIRMHKITFPEYNENNFKQNEKCLLEVINERLHVISLFFEICKQAYVCTIAFGNDNHHFTRMSIRTSYKTINFIIATNDEHSRSQVTMITKKKHRYKSEALCSDVASFSLTVGVKISAKRQEKNKL</sequence>